<dbReference type="GO" id="GO:0005737">
    <property type="term" value="C:cytoplasm"/>
    <property type="evidence" value="ECO:0007669"/>
    <property type="project" value="TreeGrafter"/>
</dbReference>
<dbReference type="InterPro" id="IPR013815">
    <property type="entry name" value="ATP_grasp_subdomain_1"/>
</dbReference>
<feature type="domain" description="ATP-grasp" evidence="4">
    <location>
        <begin position="137"/>
        <end position="180"/>
    </location>
</feature>
<feature type="transmembrane region" description="Helical" evidence="3">
    <location>
        <begin position="378"/>
        <end position="396"/>
    </location>
</feature>
<dbReference type="GO" id="GO:0016879">
    <property type="term" value="F:ligase activity, forming carbon-nitrogen bonds"/>
    <property type="evidence" value="ECO:0007669"/>
    <property type="project" value="TreeGrafter"/>
</dbReference>
<dbReference type="OrthoDB" id="10265738at2759"/>
<dbReference type="EMBL" id="ASPP01011663">
    <property type="protein sequence ID" value="ETO21400.1"/>
    <property type="molecule type" value="Genomic_DNA"/>
</dbReference>
<keyword evidence="3" id="KW-0812">Transmembrane</keyword>
<dbReference type="PANTHER" id="PTHR21621">
    <property type="entry name" value="RIBOSOMAL PROTEIN S6 MODIFICATION PROTEIN"/>
    <property type="match status" value="1"/>
</dbReference>
<feature type="non-terminal residue" evidence="5">
    <location>
        <position position="1"/>
    </location>
</feature>
<gene>
    <name evidence="5" type="ORF">RFI_15803</name>
</gene>
<protein>
    <submittedName>
        <fullName evidence="5">Ribosomal protein S6 modification protein</fullName>
    </submittedName>
</protein>
<evidence type="ECO:0000259" key="4">
    <source>
        <dbReference type="PROSITE" id="PS50975"/>
    </source>
</evidence>
<feature type="compositionally biased region" description="Basic and acidic residues" evidence="2">
    <location>
        <begin position="227"/>
        <end position="241"/>
    </location>
</feature>
<dbReference type="Pfam" id="PF08443">
    <property type="entry name" value="RimK"/>
    <property type="match status" value="2"/>
</dbReference>
<dbReference type="InterPro" id="IPR011761">
    <property type="entry name" value="ATP-grasp"/>
</dbReference>
<keyword evidence="1" id="KW-0067">ATP-binding</keyword>
<reference evidence="5 6" key="1">
    <citation type="journal article" date="2013" name="Curr. Biol.">
        <title>The Genome of the Foraminiferan Reticulomyxa filosa.</title>
        <authorList>
            <person name="Glockner G."/>
            <person name="Hulsmann N."/>
            <person name="Schleicher M."/>
            <person name="Noegel A.A."/>
            <person name="Eichinger L."/>
            <person name="Gallinger C."/>
            <person name="Pawlowski J."/>
            <person name="Sierra R."/>
            <person name="Euteneuer U."/>
            <person name="Pillet L."/>
            <person name="Moustafa A."/>
            <person name="Platzer M."/>
            <person name="Groth M."/>
            <person name="Szafranski K."/>
            <person name="Schliwa M."/>
        </authorList>
    </citation>
    <scope>NUCLEOTIDE SEQUENCE [LARGE SCALE GENOMIC DNA]</scope>
</reference>
<dbReference type="Proteomes" id="UP000023152">
    <property type="component" value="Unassembled WGS sequence"/>
</dbReference>
<accession>X6N566</accession>
<sequence>KKKKKKEGERFLFFFKKKKGQGVFMAKTEAELQTYCDMLEAVSPNARMIFQECITTSLGRDLRVLVVGGKVIGGMLRCNDKDFRANIHRGAQGIVLMTKKKRGREGKQKKKKKNFFRFFLKNKCRKEGEKKKKLSGVDLLFDDEQGTKFRICEVNSSPGFEGFEKATGANVPEYLLSYVCLKCNIPPEFLAELSMRKAMSMSSTIPETSQIDSPFTENNHQGSGENRQTDDKQDIEHENHSKQNTNENNNMEKKKKRNCVFLILDIFIAFFVLFYLISIAMKKELLCFFCFCGETMRKYSCLCVHVCFCFFFWFDSVLFVPNKEMKQHISFDSRFAEENPNNCYVGLLIFFLIDEQHLECDFCHMQKLLFLLVGSKVHALFIKYAPAVISIFRFLLKNLLVEKKQWLIFEKDFFYVYSKCLIAKEMPLLDIAN</sequence>
<evidence type="ECO:0000313" key="5">
    <source>
        <dbReference type="EMBL" id="ETO21400.1"/>
    </source>
</evidence>
<keyword evidence="3" id="KW-0472">Membrane</keyword>
<evidence type="ECO:0000256" key="2">
    <source>
        <dbReference type="SAM" id="MobiDB-lite"/>
    </source>
</evidence>
<dbReference type="Gene3D" id="3.30.470.20">
    <property type="entry name" value="ATP-grasp fold, B domain"/>
    <property type="match status" value="2"/>
</dbReference>
<evidence type="ECO:0000256" key="3">
    <source>
        <dbReference type="SAM" id="Phobius"/>
    </source>
</evidence>
<dbReference type="AlphaFoldDB" id="X6N566"/>
<feature type="compositionally biased region" description="Polar residues" evidence="2">
    <location>
        <begin position="207"/>
        <end position="226"/>
    </location>
</feature>
<evidence type="ECO:0000313" key="6">
    <source>
        <dbReference type="Proteomes" id="UP000023152"/>
    </source>
</evidence>
<comment type="caution">
    <text evidence="5">The sequence shown here is derived from an EMBL/GenBank/DDBJ whole genome shotgun (WGS) entry which is preliminary data.</text>
</comment>
<proteinExistence type="predicted"/>
<dbReference type="SUPFAM" id="SSF56059">
    <property type="entry name" value="Glutathione synthetase ATP-binding domain-like"/>
    <property type="match status" value="1"/>
</dbReference>
<feature type="region of interest" description="Disordered" evidence="2">
    <location>
        <begin position="207"/>
        <end position="250"/>
    </location>
</feature>
<dbReference type="PROSITE" id="PS50975">
    <property type="entry name" value="ATP_GRASP"/>
    <property type="match status" value="1"/>
</dbReference>
<feature type="transmembrane region" description="Helical" evidence="3">
    <location>
        <begin position="299"/>
        <end position="320"/>
    </location>
</feature>
<dbReference type="GO" id="GO:0005524">
    <property type="term" value="F:ATP binding"/>
    <property type="evidence" value="ECO:0007669"/>
    <property type="project" value="UniProtKB-UniRule"/>
</dbReference>
<feature type="transmembrane region" description="Helical" evidence="3">
    <location>
        <begin position="259"/>
        <end position="279"/>
    </location>
</feature>
<keyword evidence="3" id="KW-1133">Transmembrane helix</keyword>
<keyword evidence="1" id="KW-0547">Nucleotide-binding</keyword>
<dbReference type="Gene3D" id="3.30.1490.20">
    <property type="entry name" value="ATP-grasp fold, A domain"/>
    <property type="match status" value="1"/>
</dbReference>
<dbReference type="GO" id="GO:0046872">
    <property type="term" value="F:metal ion binding"/>
    <property type="evidence" value="ECO:0007669"/>
    <property type="project" value="InterPro"/>
</dbReference>
<organism evidence="5 6">
    <name type="scientific">Reticulomyxa filosa</name>
    <dbReference type="NCBI Taxonomy" id="46433"/>
    <lineage>
        <taxon>Eukaryota</taxon>
        <taxon>Sar</taxon>
        <taxon>Rhizaria</taxon>
        <taxon>Retaria</taxon>
        <taxon>Foraminifera</taxon>
        <taxon>Monothalamids</taxon>
        <taxon>Reticulomyxidae</taxon>
        <taxon>Reticulomyxa</taxon>
    </lineage>
</organism>
<name>X6N566_RETFI</name>
<dbReference type="PANTHER" id="PTHR21621:SF0">
    <property type="entry name" value="BETA-CITRYLGLUTAMATE SYNTHASE B-RELATED"/>
    <property type="match status" value="1"/>
</dbReference>
<evidence type="ECO:0000256" key="1">
    <source>
        <dbReference type="PROSITE-ProRule" id="PRU00409"/>
    </source>
</evidence>
<keyword evidence="6" id="KW-1185">Reference proteome</keyword>
<dbReference type="InterPro" id="IPR013651">
    <property type="entry name" value="ATP-grasp_RimK-type"/>
</dbReference>